<evidence type="ECO:0000256" key="2">
    <source>
        <dbReference type="ARBA" id="ARBA00022679"/>
    </source>
</evidence>
<dbReference type="InterPro" id="IPR051199">
    <property type="entry name" value="LPS_LOS_Heptosyltrfase"/>
</dbReference>
<reference evidence="3" key="1">
    <citation type="submission" date="2021-02" db="EMBL/GenBank/DDBJ databases">
        <title>The CRISPR/cas machinery reduction and long-range gene transfer in the hot spring cyanobacterium Synechococcus.</title>
        <authorList>
            <person name="Dvorak P."/>
            <person name="Jahodarova E."/>
            <person name="Hasler P."/>
            <person name="Poulickova A."/>
        </authorList>
    </citation>
    <scope>NUCLEOTIDE SEQUENCE</scope>
    <source>
        <strain evidence="3">Rupite</strain>
    </source>
</reference>
<dbReference type="SUPFAM" id="SSF53756">
    <property type="entry name" value="UDP-Glycosyltransferase/glycogen phosphorylase"/>
    <property type="match status" value="1"/>
</dbReference>
<dbReference type="EMBL" id="JAFIRA010000015">
    <property type="protein sequence ID" value="MCJ2542765.1"/>
    <property type="molecule type" value="Genomic_DNA"/>
</dbReference>
<sequence>MQVASLQVRGSLAQRILALVPGGIGDQILFFPTLASLRQRYPEAEIEVMVEPRAVSAYEVCPSVNKVLTFPFKEQLSLGDLSDLLGRIRERQYDAVLSLGKGIGAKLLLWLTGIPKRVGYAPPGRPWLTDPVPLKPAQYAADMYHDLLQGFGIFSKAGIPQIRLKKTHLEWAEQERKRLLGDPAKDYVLLHPGASQLSLQKGILKVYPPANWVKVIKGFREKRPELPLVLVLGPEDEKLAEGFLSQLPDLSVSRPAQLGQLAALIAGATLLLCTDSAPMHLAVATQTPLVALFGPTDPTRLLPSEGPFRAVTAPDGVIDSIPAEQILQVIFPA</sequence>
<protein>
    <submittedName>
        <fullName evidence="3">Glycosyltransferase family 9 protein</fullName>
    </submittedName>
</protein>
<evidence type="ECO:0000313" key="3">
    <source>
        <dbReference type="EMBL" id="MCJ2542765.1"/>
    </source>
</evidence>
<keyword evidence="2" id="KW-0808">Transferase</keyword>
<evidence type="ECO:0000313" key="4">
    <source>
        <dbReference type="Proteomes" id="UP000830835"/>
    </source>
</evidence>
<dbReference type="Proteomes" id="UP000830835">
    <property type="component" value="Unassembled WGS sequence"/>
</dbReference>
<organism evidence="3 4">
    <name type="scientific">Thermostichus vulcanus str. 'Rupite'</name>
    <dbReference type="NCBI Taxonomy" id="2813851"/>
    <lineage>
        <taxon>Bacteria</taxon>
        <taxon>Bacillati</taxon>
        <taxon>Cyanobacteriota</taxon>
        <taxon>Cyanophyceae</taxon>
        <taxon>Thermostichales</taxon>
        <taxon>Thermostichaceae</taxon>
        <taxon>Thermostichus</taxon>
    </lineage>
</organism>
<proteinExistence type="predicted"/>
<dbReference type="PANTHER" id="PTHR30160:SF7">
    <property type="entry name" value="ADP-HEPTOSE--LPS HEPTOSYLTRANSFERASE 2"/>
    <property type="match status" value="1"/>
</dbReference>
<gene>
    <name evidence="3" type="ORF">JX360_07560</name>
</gene>
<evidence type="ECO:0000256" key="1">
    <source>
        <dbReference type="ARBA" id="ARBA00022676"/>
    </source>
</evidence>
<dbReference type="RefSeq" id="WP_244350044.1">
    <property type="nucleotide sequence ID" value="NZ_JAFIRA010000015.1"/>
</dbReference>
<name>A0ABT0CAF6_THEVL</name>
<dbReference type="CDD" id="cd03789">
    <property type="entry name" value="GT9_LPS_heptosyltransferase"/>
    <property type="match status" value="1"/>
</dbReference>
<dbReference type="InterPro" id="IPR002201">
    <property type="entry name" value="Glyco_trans_9"/>
</dbReference>
<keyword evidence="4" id="KW-1185">Reference proteome</keyword>
<accession>A0ABT0CAF6</accession>
<dbReference type="PANTHER" id="PTHR30160">
    <property type="entry name" value="TETRAACYLDISACCHARIDE 4'-KINASE-RELATED"/>
    <property type="match status" value="1"/>
</dbReference>
<comment type="caution">
    <text evidence="3">The sequence shown here is derived from an EMBL/GenBank/DDBJ whole genome shotgun (WGS) entry which is preliminary data.</text>
</comment>
<dbReference type="Pfam" id="PF01075">
    <property type="entry name" value="Glyco_transf_9"/>
    <property type="match status" value="1"/>
</dbReference>
<dbReference type="Gene3D" id="3.40.50.2000">
    <property type="entry name" value="Glycogen Phosphorylase B"/>
    <property type="match status" value="2"/>
</dbReference>
<keyword evidence="1" id="KW-0328">Glycosyltransferase</keyword>